<gene>
    <name evidence="3" type="ORF">Pla144_08550</name>
</gene>
<dbReference type="SUPFAM" id="SSF49899">
    <property type="entry name" value="Concanavalin A-like lectins/glucanases"/>
    <property type="match status" value="1"/>
</dbReference>
<evidence type="ECO:0008006" key="5">
    <source>
        <dbReference type="Google" id="ProtNLM"/>
    </source>
</evidence>
<reference evidence="3 4" key="1">
    <citation type="submission" date="2019-02" db="EMBL/GenBank/DDBJ databases">
        <title>Deep-cultivation of Planctomycetes and their phenomic and genomic characterization uncovers novel biology.</title>
        <authorList>
            <person name="Wiegand S."/>
            <person name="Jogler M."/>
            <person name="Boedeker C."/>
            <person name="Pinto D."/>
            <person name="Vollmers J."/>
            <person name="Rivas-Marin E."/>
            <person name="Kohn T."/>
            <person name="Peeters S.H."/>
            <person name="Heuer A."/>
            <person name="Rast P."/>
            <person name="Oberbeckmann S."/>
            <person name="Bunk B."/>
            <person name="Jeske O."/>
            <person name="Meyerdierks A."/>
            <person name="Storesund J.E."/>
            <person name="Kallscheuer N."/>
            <person name="Luecker S."/>
            <person name="Lage O.M."/>
            <person name="Pohl T."/>
            <person name="Merkel B.J."/>
            <person name="Hornburger P."/>
            <person name="Mueller R.-W."/>
            <person name="Bruemmer F."/>
            <person name="Labrenz M."/>
            <person name="Spormann A.M."/>
            <person name="Op Den Camp H."/>
            <person name="Overmann J."/>
            <person name="Amann R."/>
            <person name="Jetten M.S.M."/>
            <person name="Mascher T."/>
            <person name="Medema M.H."/>
            <person name="Devos D.P."/>
            <person name="Kaster A.-K."/>
            <person name="Ovreas L."/>
            <person name="Rohde M."/>
            <person name="Galperin M.Y."/>
            <person name="Jogler C."/>
        </authorList>
    </citation>
    <scope>NUCLEOTIDE SEQUENCE [LARGE SCALE GENOMIC DNA]</scope>
    <source>
        <strain evidence="3 4">Pla144</strain>
    </source>
</reference>
<evidence type="ECO:0000256" key="2">
    <source>
        <dbReference type="SAM" id="SignalP"/>
    </source>
</evidence>
<dbReference type="OrthoDB" id="218987at2"/>
<proteinExistence type="predicted"/>
<protein>
    <recommendedName>
        <fullName evidence="5">LamG-like jellyroll fold domain-containing protein</fullName>
    </recommendedName>
</protein>
<feature type="signal peptide" evidence="2">
    <location>
        <begin position="1"/>
        <end position="24"/>
    </location>
</feature>
<organism evidence="3 4">
    <name type="scientific">Bythopirellula polymerisocia</name>
    <dbReference type="NCBI Taxonomy" id="2528003"/>
    <lineage>
        <taxon>Bacteria</taxon>
        <taxon>Pseudomonadati</taxon>
        <taxon>Planctomycetota</taxon>
        <taxon>Planctomycetia</taxon>
        <taxon>Pirellulales</taxon>
        <taxon>Lacipirellulaceae</taxon>
        <taxon>Bythopirellula</taxon>
    </lineage>
</organism>
<evidence type="ECO:0000256" key="1">
    <source>
        <dbReference type="SAM" id="MobiDB-lite"/>
    </source>
</evidence>
<dbReference type="Gene3D" id="2.60.120.200">
    <property type="match status" value="1"/>
</dbReference>
<comment type="caution">
    <text evidence="3">The sequence shown here is derived from an EMBL/GenBank/DDBJ whole genome shotgun (WGS) entry which is preliminary data.</text>
</comment>
<dbReference type="AlphaFoldDB" id="A0A5C6D595"/>
<dbReference type="InterPro" id="IPR013320">
    <property type="entry name" value="ConA-like_dom_sf"/>
</dbReference>
<evidence type="ECO:0000313" key="4">
    <source>
        <dbReference type="Proteomes" id="UP000318437"/>
    </source>
</evidence>
<dbReference type="Pfam" id="PF13385">
    <property type="entry name" value="Laminin_G_3"/>
    <property type="match status" value="1"/>
</dbReference>
<dbReference type="Proteomes" id="UP000318437">
    <property type="component" value="Unassembled WGS sequence"/>
</dbReference>
<feature type="region of interest" description="Disordered" evidence="1">
    <location>
        <begin position="68"/>
        <end position="97"/>
    </location>
</feature>
<sequence precursor="true">MMRLFRFSLATLGIVLMAMGSAQASHTLGYLFDDAPGSSTAVADGGSAGSAPALNIVGPAVIGADGSGVSGKPGDRALDNRAANGMGGTTNSSGGRGTHAADFEAIDGLLKFTIAGWFKTDGAAPLGGNAVLYANRSGVAGVSLHGDPNTPGNLVLAVDNGSNSSTGFGATQDWVNFAVTYDGTVLQPGPNVFFYAGSKTTPLALVGSGTNTNGSGNDPASNETAPLSLGSRVLFGAVDADPFDGLLDNFRVWDEVVPLSALEGIRVNDAGVPEPSTLMLVAMSVVPMLARRRCRI</sequence>
<dbReference type="EMBL" id="SJPS01000001">
    <property type="protein sequence ID" value="TWU30069.1"/>
    <property type="molecule type" value="Genomic_DNA"/>
</dbReference>
<name>A0A5C6D595_9BACT</name>
<dbReference type="RefSeq" id="WP_146448006.1">
    <property type="nucleotide sequence ID" value="NZ_SJPS01000001.1"/>
</dbReference>
<evidence type="ECO:0000313" key="3">
    <source>
        <dbReference type="EMBL" id="TWU30069.1"/>
    </source>
</evidence>
<keyword evidence="2" id="KW-0732">Signal</keyword>
<feature type="chain" id="PRO_5022744777" description="LamG-like jellyroll fold domain-containing protein" evidence="2">
    <location>
        <begin position="25"/>
        <end position="296"/>
    </location>
</feature>
<accession>A0A5C6D595</accession>
<keyword evidence="4" id="KW-1185">Reference proteome</keyword>